<keyword evidence="2" id="KW-1185">Reference proteome</keyword>
<dbReference type="AlphaFoldDB" id="A0A9P5YPI0"/>
<protein>
    <submittedName>
        <fullName evidence="1">Uncharacterized protein</fullName>
    </submittedName>
</protein>
<name>A0A9P5YPI0_9AGAR</name>
<organism evidence="1 2">
    <name type="scientific">Pholiota conissans</name>
    <dbReference type="NCBI Taxonomy" id="109636"/>
    <lineage>
        <taxon>Eukaryota</taxon>
        <taxon>Fungi</taxon>
        <taxon>Dikarya</taxon>
        <taxon>Basidiomycota</taxon>
        <taxon>Agaricomycotina</taxon>
        <taxon>Agaricomycetes</taxon>
        <taxon>Agaricomycetidae</taxon>
        <taxon>Agaricales</taxon>
        <taxon>Agaricineae</taxon>
        <taxon>Strophariaceae</taxon>
        <taxon>Pholiota</taxon>
    </lineage>
</organism>
<accession>A0A9P5YPI0</accession>
<proteinExistence type="predicted"/>
<evidence type="ECO:0000313" key="1">
    <source>
        <dbReference type="EMBL" id="KAF9471320.1"/>
    </source>
</evidence>
<dbReference type="EMBL" id="MU155711">
    <property type="protein sequence ID" value="KAF9471320.1"/>
    <property type="molecule type" value="Genomic_DNA"/>
</dbReference>
<comment type="caution">
    <text evidence="1">The sequence shown here is derived from an EMBL/GenBank/DDBJ whole genome shotgun (WGS) entry which is preliminary data.</text>
</comment>
<evidence type="ECO:0000313" key="2">
    <source>
        <dbReference type="Proteomes" id="UP000807469"/>
    </source>
</evidence>
<gene>
    <name evidence="1" type="ORF">BDN70DRAFT_582953</name>
</gene>
<reference evidence="1" key="1">
    <citation type="submission" date="2020-11" db="EMBL/GenBank/DDBJ databases">
        <authorList>
            <consortium name="DOE Joint Genome Institute"/>
            <person name="Ahrendt S."/>
            <person name="Riley R."/>
            <person name="Andreopoulos W."/>
            <person name="Labutti K."/>
            <person name="Pangilinan J."/>
            <person name="Ruiz-Duenas F.J."/>
            <person name="Barrasa J.M."/>
            <person name="Sanchez-Garcia M."/>
            <person name="Camarero S."/>
            <person name="Miyauchi S."/>
            <person name="Serrano A."/>
            <person name="Linde D."/>
            <person name="Babiker R."/>
            <person name="Drula E."/>
            <person name="Ayuso-Fernandez I."/>
            <person name="Pacheco R."/>
            <person name="Padilla G."/>
            <person name="Ferreira P."/>
            <person name="Barriuso J."/>
            <person name="Kellner H."/>
            <person name="Castanera R."/>
            <person name="Alfaro M."/>
            <person name="Ramirez L."/>
            <person name="Pisabarro A.G."/>
            <person name="Kuo A."/>
            <person name="Tritt A."/>
            <person name="Lipzen A."/>
            <person name="He G."/>
            <person name="Yan M."/>
            <person name="Ng V."/>
            <person name="Cullen D."/>
            <person name="Martin F."/>
            <person name="Rosso M.-N."/>
            <person name="Henrissat B."/>
            <person name="Hibbett D."/>
            <person name="Martinez A.T."/>
            <person name="Grigoriev I.V."/>
        </authorList>
    </citation>
    <scope>NUCLEOTIDE SEQUENCE</scope>
    <source>
        <strain evidence="1">CIRM-BRFM 674</strain>
    </source>
</reference>
<dbReference type="Proteomes" id="UP000807469">
    <property type="component" value="Unassembled WGS sequence"/>
</dbReference>
<sequence>MDPRQRRLIQSREHIQRTMGSLNTSRLLFRPLFQSSGLFLTRYTPRDPFTLTRFVSDLRFPSSLFLISHFYDWCIFFSVSREIYMLFIPTLFSRRAISFLILEGHFLYNIIMGCLRNIVIISAVSAQGHARCFNLYLLINLFAINTHPFSYHPLQPSRSFLSGWCPLSYISNVFEIHEQYYDQAFKQKTTKLLFMRLLLPLIRGVPNFSSS</sequence>